<proteinExistence type="predicted"/>
<comment type="caution">
    <text evidence="1">The sequence shown here is derived from an EMBL/GenBank/DDBJ whole genome shotgun (WGS) entry which is preliminary data.</text>
</comment>
<sequence>MLAEAIKLHEEKLIAEAMLQGKLQGLEEGELKGKLEGKLEIAKNMLRAGISASQIVELTGLSLDEVSKLSH</sequence>
<protein>
    <recommendedName>
        <fullName evidence="3">Transposase</fullName>
    </recommendedName>
</protein>
<dbReference type="EMBL" id="PGXC01000035">
    <property type="protein sequence ID" value="PKK88782.1"/>
    <property type="molecule type" value="Genomic_DNA"/>
</dbReference>
<evidence type="ECO:0000313" key="2">
    <source>
        <dbReference type="Proteomes" id="UP000233256"/>
    </source>
</evidence>
<evidence type="ECO:0000313" key="1">
    <source>
        <dbReference type="EMBL" id="PKK88782.1"/>
    </source>
</evidence>
<evidence type="ECO:0008006" key="3">
    <source>
        <dbReference type="Google" id="ProtNLM"/>
    </source>
</evidence>
<accession>A0A2N1PKH8</accession>
<gene>
    <name evidence="1" type="ORF">CVV64_17445</name>
</gene>
<name>A0A2N1PKH8_9BACT</name>
<dbReference type="Proteomes" id="UP000233256">
    <property type="component" value="Unassembled WGS sequence"/>
</dbReference>
<reference evidence="1 2" key="1">
    <citation type="journal article" date="2017" name="ISME J.">
        <title>Potential for microbial H2 and metal transformations associated with novel bacteria and archaea in deep terrestrial subsurface sediments.</title>
        <authorList>
            <person name="Hernsdorf A.W."/>
            <person name="Amano Y."/>
            <person name="Miyakawa K."/>
            <person name="Ise K."/>
            <person name="Suzuki Y."/>
            <person name="Anantharaman K."/>
            <person name="Probst A."/>
            <person name="Burstein D."/>
            <person name="Thomas B.C."/>
            <person name="Banfield J.F."/>
        </authorList>
    </citation>
    <scope>NUCLEOTIDE SEQUENCE [LARGE SCALE GENOMIC DNA]</scope>
    <source>
        <strain evidence="1">HGW-Wallbacteria-1</strain>
    </source>
</reference>
<organism evidence="1 2">
    <name type="scientific">Candidatus Wallbacteria bacterium HGW-Wallbacteria-1</name>
    <dbReference type="NCBI Taxonomy" id="2013854"/>
    <lineage>
        <taxon>Bacteria</taxon>
        <taxon>Candidatus Walliibacteriota</taxon>
    </lineage>
</organism>
<dbReference type="AlphaFoldDB" id="A0A2N1PKH8"/>